<evidence type="ECO:0000256" key="3">
    <source>
        <dbReference type="ARBA" id="ARBA00021069"/>
    </source>
</evidence>
<feature type="transmembrane region" description="Helical" evidence="9">
    <location>
        <begin position="414"/>
        <end position="433"/>
    </location>
</feature>
<dbReference type="PIRSF" id="PIRSF006060">
    <property type="entry name" value="AA_transporter"/>
    <property type="match status" value="1"/>
</dbReference>
<organism evidence="10 11">
    <name type="scientific">Lysobacter arenosi</name>
    <dbReference type="NCBI Taxonomy" id="2795387"/>
    <lineage>
        <taxon>Bacteria</taxon>
        <taxon>Pseudomonadati</taxon>
        <taxon>Pseudomonadota</taxon>
        <taxon>Gammaproteobacteria</taxon>
        <taxon>Lysobacterales</taxon>
        <taxon>Lysobacteraceae</taxon>
        <taxon>Lysobacter</taxon>
    </lineage>
</organism>
<feature type="transmembrane region" description="Helical" evidence="9">
    <location>
        <begin position="149"/>
        <end position="172"/>
    </location>
</feature>
<dbReference type="PANTHER" id="PTHR42770">
    <property type="entry name" value="AMINO ACID TRANSPORTER-RELATED"/>
    <property type="match status" value="1"/>
</dbReference>
<feature type="transmembrane region" description="Helical" evidence="9">
    <location>
        <begin position="12"/>
        <end position="34"/>
    </location>
</feature>
<keyword evidence="11" id="KW-1185">Reference proteome</keyword>
<accession>A0ABX7RH19</accession>
<comment type="function">
    <text evidence="8">Major component of the acid-resistance (AR) system allowing enteric pathogens to survive the acidic environment in the stomach. Exchanges extracellular arginine for its intracellular decarboxylation product agmatine (Agm) thereby expelling intracellular protons. Probably undergoes several conformational states in order to translocate the substrate across the membrane; keeps the substrate accessible to only 1 side of the membrane at a time by opening and closing 3 membrane-internal gates.</text>
</comment>
<feature type="transmembrane region" description="Helical" evidence="9">
    <location>
        <begin position="40"/>
        <end position="60"/>
    </location>
</feature>
<feature type="transmembrane region" description="Helical" evidence="9">
    <location>
        <begin position="121"/>
        <end position="140"/>
    </location>
</feature>
<feature type="transmembrane region" description="Helical" evidence="9">
    <location>
        <begin position="326"/>
        <end position="346"/>
    </location>
</feature>
<keyword evidence="6 9" id="KW-1133">Transmembrane helix</keyword>
<dbReference type="RefSeq" id="WP_200605780.1">
    <property type="nucleotide sequence ID" value="NZ_CP071517.1"/>
</dbReference>
<dbReference type="Proteomes" id="UP000663400">
    <property type="component" value="Chromosome"/>
</dbReference>
<evidence type="ECO:0000256" key="2">
    <source>
        <dbReference type="ARBA" id="ARBA00008220"/>
    </source>
</evidence>
<feature type="transmembrane region" description="Helical" evidence="9">
    <location>
        <begin position="269"/>
        <end position="295"/>
    </location>
</feature>
<keyword evidence="4" id="KW-1003">Cell membrane</keyword>
<evidence type="ECO:0000256" key="1">
    <source>
        <dbReference type="ARBA" id="ARBA00004651"/>
    </source>
</evidence>
<evidence type="ECO:0000313" key="11">
    <source>
        <dbReference type="Proteomes" id="UP000663400"/>
    </source>
</evidence>
<evidence type="ECO:0000256" key="7">
    <source>
        <dbReference type="ARBA" id="ARBA00023136"/>
    </source>
</evidence>
<dbReference type="InterPro" id="IPR050367">
    <property type="entry name" value="APC_superfamily"/>
</dbReference>
<evidence type="ECO:0000256" key="5">
    <source>
        <dbReference type="ARBA" id="ARBA00022692"/>
    </source>
</evidence>
<sequence length="440" mass="45729">MHGGSNGKMGLLGASSLVVANMVGTGIFLLPASLASIGSISIFGWIAAAIGASALGLVFAHLGMVDPKAGGPYAYARDHLGPFAAFQTNFLYWVANVIGNIAIAVSVTGYLAVFFPVLANPWLACVCTAVVIWVFIWLNLRGASAVGHFAAITTVAGILPIAVIGLLGWFWFRPEVFMAGWNPGSVSEPTAIMQSASIALWAFLGVESAAVSAGVIDNPKRNVPLATIIGLVVSTVIYVVCCTVIMGLLSNAELKASGAPFADAARVMLGPWGAIIISLAAIAKAAGALTGWILIVAQSAQAAAEDGMFARVFAEKNARGMPARNLVITGVLMTGLLVLTVSPTVADQFTRITSATVVLMVIPYVYSVVAMWRLNATLDLPSARRWLLGVVGLLACVYCGGVILGQSAELDRNAFVVLVLSIPFYALVGRRAVKVGAKLP</sequence>
<dbReference type="InterPro" id="IPR002293">
    <property type="entry name" value="AA/rel_permease1"/>
</dbReference>
<keyword evidence="5 9" id="KW-0812">Transmembrane</keyword>
<evidence type="ECO:0000256" key="6">
    <source>
        <dbReference type="ARBA" id="ARBA00022989"/>
    </source>
</evidence>
<dbReference type="EMBL" id="CP071517">
    <property type="protein sequence ID" value="QSX76259.1"/>
    <property type="molecule type" value="Genomic_DNA"/>
</dbReference>
<evidence type="ECO:0000256" key="9">
    <source>
        <dbReference type="SAM" id="Phobius"/>
    </source>
</evidence>
<evidence type="ECO:0000256" key="4">
    <source>
        <dbReference type="ARBA" id="ARBA00022475"/>
    </source>
</evidence>
<name>A0ABX7RH19_9GAMM</name>
<evidence type="ECO:0000256" key="8">
    <source>
        <dbReference type="ARBA" id="ARBA00045636"/>
    </source>
</evidence>
<evidence type="ECO:0000313" key="10">
    <source>
        <dbReference type="EMBL" id="QSX76259.1"/>
    </source>
</evidence>
<dbReference type="Gene3D" id="1.20.1740.10">
    <property type="entry name" value="Amino acid/polyamine transporter I"/>
    <property type="match status" value="1"/>
</dbReference>
<feature type="transmembrane region" description="Helical" evidence="9">
    <location>
        <begin position="90"/>
        <end position="115"/>
    </location>
</feature>
<protein>
    <recommendedName>
        <fullName evidence="3">Arginine/agmatine antiporter</fullName>
    </recommendedName>
</protein>
<proteinExistence type="inferred from homology"/>
<feature type="transmembrane region" description="Helical" evidence="9">
    <location>
        <begin position="386"/>
        <end position="408"/>
    </location>
</feature>
<comment type="subcellular location">
    <subcellularLocation>
        <location evidence="1">Cell membrane</location>
        <topology evidence="1">Multi-pass membrane protein</topology>
    </subcellularLocation>
</comment>
<feature type="transmembrane region" description="Helical" evidence="9">
    <location>
        <begin position="352"/>
        <end position="374"/>
    </location>
</feature>
<comment type="similarity">
    <text evidence="2">Belongs to the amino acid-polyamine-organocation (APC) superfamily. Basic amino acid/polyamine antiporter (APA) (TC 2.A.3.2) family.</text>
</comment>
<feature type="transmembrane region" description="Helical" evidence="9">
    <location>
        <begin position="228"/>
        <end position="249"/>
    </location>
</feature>
<dbReference type="PANTHER" id="PTHR42770:SF18">
    <property type="entry name" value="ARGININE_AGMATINE ANTIPORTER"/>
    <property type="match status" value="1"/>
</dbReference>
<dbReference type="Pfam" id="PF13520">
    <property type="entry name" value="AA_permease_2"/>
    <property type="match status" value="1"/>
</dbReference>
<keyword evidence="7 9" id="KW-0472">Membrane</keyword>
<reference evidence="10 11" key="1">
    <citation type="submission" date="2021-02" db="EMBL/GenBank/DDBJ databases">
        <title>Lysobacter arenosi sp. nov., isolated from soil of gangwondo yeongwol, south Korea.</title>
        <authorList>
            <person name="Kim K.R."/>
            <person name="Kim K.H."/>
            <person name="Jeon C.O."/>
        </authorList>
    </citation>
    <scope>NUCLEOTIDE SEQUENCE [LARGE SCALE GENOMIC DNA]</scope>
    <source>
        <strain evidence="10 11">R7</strain>
    </source>
</reference>
<gene>
    <name evidence="10" type="ORF">HIV01_007155</name>
</gene>